<dbReference type="Proteomes" id="UP000737018">
    <property type="component" value="Unassembled WGS sequence"/>
</dbReference>
<evidence type="ECO:0000256" key="1">
    <source>
        <dbReference type="ARBA" id="ARBA00006722"/>
    </source>
</evidence>
<dbReference type="InterPro" id="IPR010851">
    <property type="entry name" value="DEFL"/>
</dbReference>
<evidence type="ECO:0000313" key="6">
    <source>
        <dbReference type="EMBL" id="KAF3961650.1"/>
    </source>
</evidence>
<dbReference type="OrthoDB" id="1612940at2759"/>
<proteinExistence type="inferred from homology"/>
<comment type="caution">
    <text evidence="6">The sequence shown here is derived from an EMBL/GenBank/DDBJ whole genome shotgun (WGS) entry which is preliminary data.</text>
</comment>
<evidence type="ECO:0000313" key="7">
    <source>
        <dbReference type="Proteomes" id="UP000737018"/>
    </source>
</evidence>
<evidence type="ECO:0000256" key="2">
    <source>
        <dbReference type="ARBA" id="ARBA00022529"/>
    </source>
</evidence>
<gene>
    <name evidence="6" type="ORF">CMV_013752</name>
</gene>
<sequence>MHYKESKEHKIINSSEMAKFSTLCLLLIILVIICDERMVQMAEAKDCHKVWNCKGDNHCWEDCKNRYSGKGMCDLYTAPGVPKQCFCAYKC</sequence>
<accession>A0A8J4QYW4</accession>
<evidence type="ECO:0000256" key="4">
    <source>
        <dbReference type="ARBA" id="ARBA00022821"/>
    </source>
</evidence>
<comment type="similarity">
    <text evidence="1">Belongs to the DEFL family.</text>
</comment>
<name>A0A8J4QYW4_9ROSI</name>
<dbReference type="AlphaFoldDB" id="A0A8J4QYW4"/>
<keyword evidence="5" id="KW-1015">Disulfide bond</keyword>
<dbReference type="Pfam" id="PF25052">
    <property type="entry name" value="AtDEF-like"/>
    <property type="match status" value="1"/>
</dbReference>
<keyword evidence="4" id="KW-0611">Plant defense</keyword>
<evidence type="ECO:0000256" key="5">
    <source>
        <dbReference type="ARBA" id="ARBA00023157"/>
    </source>
</evidence>
<keyword evidence="2" id="KW-0929">Antimicrobial</keyword>
<organism evidence="6 7">
    <name type="scientific">Castanea mollissima</name>
    <name type="common">Chinese chestnut</name>
    <dbReference type="NCBI Taxonomy" id="60419"/>
    <lineage>
        <taxon>Eukaryota</taxon>
        <taxon>Viridiplantae</taxon>
        <taxon>Streptophyta</taxon>
        <taxon>Embryophyta</taxon>
        <taxon>Tracheophyta</taxon>
        <taxon>Spermatophyta</taxon>
        <taxon>Magnoliopsida</taxon>
        <taxon>eudicotyledons</taxon>
        <taxon>Gunneridae</taxon>
        <taxon>Pentapetalae</taxon>
        <taxon>rosids</taxon>
        <taxon>fabids</taxon>
        <taxon>Fagales</taxon>
        <taxon>Fagaceae</taxon>
        <taxon>Castanea</taxon>
    </lineage>
</organism>
<keyword evidence="7" id="KW-1185">Reference proteome</keyword>
<dbReference type="GO" id="GO:0050832">
    <property type="term" value="P:defense response to fungus"/>
    <property type="evidence" value="ECO:0007669"/>
    <property type="project" value="UniProtKB-KW"/>
</dbReference>
<protein>
    <submittedName>
        <fullName evidence="6">Uncharacterized protein</fullName>
    </submittedName>
</protein>
<dbReference type="EMBL" id="JRKL02001859">
    <property type="protein sequence ID" value="KAF3961650.1"/>
    <property type="molecule type" value="Genomic_DNA"/>
</dbReference>
<reference evidence="6" key="1">
    <citation type="submission" date="2020-03" db="EMBL/GenBank/DDBJ databases">
        <title>Castanea mollissima Vanexum genome sequencing.</title>
        <authorList>
            <person name="Staton M."/>
        </authorList>
    </citation>
    <scope>NUCLEOTIDE SEQUENCE</scope>
    <source>
        <tissue evidence="6">Leaf</tissue>
    </source>
</reference>
<evidence type="ECO:0000256" key="3">
    <source>
        <dbReference type="ARBA" id="ARBA00022577"/>
    </source>
</evidence>
<dbReference type="GO" id="GO:0031640">
    <property type="term" value="P:killing of cells of another organism"/>
    <property type="evidence" value="ECO:0007669"/>
    <property type="project" value="UniProtKB-KW"/>
</dbReference>
<keyword evidence="3" id="KW-0295">Fungicide</keyword>